<keyword evidence="1" id="KW-0812">Transmembrane</keyword>
<keyword evidence="1" id="KW-0472">Membrane</keyword>
<feature type="signal peptide" evidence="2">
    <location>
        <begin position="1"/>
        <end position="21"/>
    </location>
</feature>
<organism evidence="3 4">
    <name type="scientific">Rhynocoris fuscipes</name>
    <dbReference type="NCBI Taxonomy" id="488301"/>
    <lineage>
        <taxon>Eukaryota</taxon>
        <taxon>Metazoa</taxon>
        <taxon>Ecdysozoa</taxon>
        <taxon>Arthropoda</taxon>
        <taxon>Hexapoda</taxon>
        <taxon>Insecta</taxon>
        <taxon>Pterygota</taxon>
        <taxon>Neoptera</taxon>
        <taxon>Paraneoptera</taxon>
        <taxon>Hemiptera</taxon>
        <taxon>Heteroptera</taxon>
        <taxon>Panheteroptera</taxon>
        <taxon>Cimicomorpha</taxon>
        <taxon>Reduviidae</taxon>
        <taxon>Harpactorinae</taxon>
        <taxon>Harpactorini</taxon>
        <taxon>Rhynocoris</taxon>
    </lineage>
</organism>
<evidence type="ECO:0000313" key="4">
    <source>
        <dbReference type="Proteomes" id="UP001461498"/>
    </source>
</evidence>
<dbReference type="EMBL" id="JAPXFL010000009">
    <property type="protein sequence ID" value="KAK9502070.1"/>
    <property type="molecule type" value="Genomic_DNA"/>
</dbReference>
<gene>
    <name evidence="3" type="ORF">O3M35_012673</name>
</gene>
<evidence type="ECO:0000313" key="3">
    <source>
        <dbReference type="EMBL" id="KAK9502070.1"/>
    </source>
</evidence>
<evidence type="ECO:0000256" key="2">
    <source>
        <dbReference type="SAM" id="SignalP"/>
    </source>
</evidence>
<sequence>MRSRLWPLIVLLFSITATGLSSSLDNSTSWKKETDRNDLEELMSGDVYILDARQSCKAGNVFGCIKGGAGSVILDLMNSVRDNFHDEYGKVSLMKTPIPRIINNEENLMKSSINERKSNSENSNDGLFGFITRATDRLMRSTGLVIELNDEITEHGLYKPRFIDEIYTEIDTLEDKNAKPNKRYEFKKLFIPLLLILKLFKLKLLVFLPILLGLASFKKIIALLILIVPGIIGYLKVCKPDLGHTYGTYGHSSFYNSPPSAKRKQYQEMMQQAYPYNDEDYGHNMAYQSYRFRHS</sequence>
<feature type="chain" id="PRO_5043317946" evidence="2">
    <location>
        <begin position="22"/>
        <end position="295"/>
    </location>
</feature>
<keyword evidence="1" id="KW-1133">Transmembrane helix</keyword>
<dbReference type="PANTHER" id="PTHR21879">
    <property type="entry name" value="FI03362P-RELATED-RELATED"/>
    <property type="match status" value="1"/>
</dbReference>
<dbReference type="GO" id="GO:0016020">
    <property type="term" value="C:membrane"/>
    <property type="evidence" value="ECO:0007669"/>
    <property type="project" value="TreeGrafter"/>
</dbReference>
<dbReference type="AlphaFoldDB" id="A0AAW1CVP9"/>
<dbReference type="PANTHER" id="PTHR21879:SF10">
    <property type="entry name" value="LP14110P"/>
    <property type="match status" value="1"/>
</dbReference>
<accession>A0AAW1CVP9</accession>
<dbReference type="Pfam" id="PF07898">
    <property type="entry name" value="DUF1676"/>
    <property type="match status" value="1"/>
</dbReference>
<name>A0AAW1CVP9_9HEMI</name>
<reference evidence="3 4" key="1">
    <citation type="submission" date="2022-12" db="EMBL/GenBank/DDBJ databases">
        <title>Chromosome-level genome assembly of true bugs.</title>
        <authorList>
            <person name="Ma L."/>
            <person name="Li H."/>
        </authorList>
    </citation>
    <scope>NUCLEOTIDE SEQUENCE [LARGE SCALE GENOMIC DNA]</scope>
    <source>
        <strain evidence="3">Lab_2022b</strain>
    </source>
</reference>
<keyword evidence="4" id="KW-1185">Reference proteome</keyword>
<comment type="caution">
    <text evidence="3">The sequence shown here is derived from an EMBL/GenBank/DDBJ whole genome shotgun (WGS) entry which is preliminary data.</text>
</comment>
<dbReference type="Proteomes" id="UP001461498">
    <property type="component" value="Unassembled WGS sequence"/>
</dbReference>
<feature type="transmembrane region" description="Helical" evidence="1">
    <location>
        <begin position="189"/>
        <end position="213"/>
    </location>
</feature>
<evidence type="ECO:0000256" key="1">
    <source>
        <dbReference type="SAM" id="Phobius"/>
    </source>
</evidence>
<keyword evidence="2" id="KW-0732">Signal</keyword>
<proteinExistence type="predicted"/>
<feature type="transmembrane region" description="Helical" evidence="1">
    <location>
        <begin position="220"/>
        <end position="237"/>
    </location>
</feature>
<dbReference type="InterPro" id="IPR012464">
    <property type="entry name" value="DUF1676"/>
</dbReference>
<protein>
    <submittedName>
        <fullName evidence="3">Uncharacterized protein</fullName>
    </submittedName>
</protein>